<dbReference type="Proteomes" id="UP000269396">
    <property type="component" value="Unassembled WGS sequence"/>
</dbReference>
<evidence type="ECO:0000313" key="9">
    <source>
        <dbReference type="EMBL" id="VDO82606.1"/>
    </source>
</evidence>
<comment type="similarity">
    <text evidence="2 7">Belongs to the SLU7 family.</text>
</comment>
<comment type="subunit">
    <text evidence="7">Associated with the spliceosome.</text>
</comment>
<evidence type="ECO:0000256" key="5">
    <source>
        <dbReference type="ARBA" id="ARBA00023187"/>
    </source>
</evidence>
<dbReference type="GO" id="GO:0005681">
    <property type="term" value="C:spliceosomal complex"/>
    <property type="evidence" value="ECO:0007669"/>
    <property type="project" value="UniProtKB-UniRule"/>
</dbReference>
<gene>
    <name evidence="9" type="ORF">SMTD_LOCUS1910</name>
</gene>
<keyword evidence="4 7" id="KW-0747">Spliceosome</keyword>
<feature type="compositionally biased region" description="Basic and acidic residues" evidence="8">
    <location>
        <begin position="15"/>
        <end position="34"/>
    </location>
</feature>
<dbReference type="GO" id="GO:0000398">
    <property type="term" value="P:mRNA splicing, via spliceosome"/>
    <property type="evidence" value="ECO:0007669"/>
    <property type="project" value="UniProtKB-UniRule"/>
</dbReference>
<dbReference type="EMBL" id="UZAL01002362">
    <property type="protein sequence ID" value="VDO82606.1"/>
    <property type="molecule type" value="Genomic_DNA"/>
</dbReference>
<evidence type="ECO:0000256" key="1">
    <source>
        <dbReference type="ARBA" id="ARBA00004123"/>
    </source>
</evidence>
<sequence length="152" mass="17837">MSFVPNFPPSLLQRIKSDDAGDEKKRSKDDYRKMKELEEARKLAVMPAMKDEEGRDINPHIPQYIMQAPWYYGALHPTLRHQRIQDEKKREDTSGKMKGSNALNVWYKRGLPQIKQKVTFYRDGACENCGSMSHKRKDCLERPRKVGVLYHK</sequence>
<dbReference type="GO" id="GO:0030628">
    <property type="term" value="F:pre-mRNA 3'-splice site binding"/>
    <property type="evidence" value="ECO:0007669"/>
    <property type="project" value="UniProtKB-UniRule"/>
</dbReference>
<dbReference type="AlphaFoldDB" id="A0A183NIH4"/>
<name>A0A183NIH4_9TREM</name>
<proteinExistence type="inferred from homology"/>
<keyword evidence="3 7" id="KW-0507">mRNA processing</keyword>
<evidence type="ECO:0000256" key="3">
    <source>
        <dbReference type="ARBA" id="ARBA00022664"/>
    </source>
</evidence>
<reference evidence="9 10" key="1">
    <citation type="submission" date="2018-11" db="EMBL/GenBank/DDBJ databases">
        <authorList>
            <consortium name="Pathogen Informatics"/>
        </authorList>
    </citation>
    <scope>NUCLEOTIDE SEQUENCE [LARGE SCALE GENOMIC DNA]</scope>
    <source>
        <strain>Denwood</strain>
        <strain evidence="10">Zambia</strain>
    </source>
</reference>
<dbReference type="PANTHER" id="PTHR12942:SF2">
    <property type="entry name" value="PRE-MRNA-SPLICING FACTOR SLU7"/>
    <property type="match status" value="1"/>
</dbReference>
<dbReference type="STRING" id="31246.A0A183NIH4"/>
<evidence type="ECO:0000256" key="2">
    <source>
        <dbReference type="ARBA" id="ARBA00007203"/>
    </source>
</evidence>
<evidence type="ECO:0000256" key="6">
    <source>
        <dbReference type="ARBA" id="ARBA00023242"/>
    </source>
</evidence>
<organism evidence="9 10">
    <name type="scientific">Schistosoma mattheei</name>
    <dbReference type="NCBI Taxonomy" id="31246"/>
    <lineage>
        <taxon>Eukaryota</taxon>
        <taxon>Metazoa</taxon>
        <taxon>Spiralia</taxon>
        <taxon>Lophotrochozoa</taxon>
        <taxon>Platyhelminthes</taxon>
        <taxon>Trematoda</taxon>
        <taxon>Digenea</taxon>
        <taxon>Strigeidida</taxon>
        <taxon>Schistosomatoidea</taxon>
        <taxon>Schistosomatidae</taxon>
        <taxon>Schistosoma</taxon>
    </lineage>
</organism>
<dbReference type="PANTHER" id="PTHR12942">
    <property type="entry name" value="STEP II SPLICING FACTOR SLU7"/>
    <property type="match status" value="1"/>
</dbReference>
<comment type="subcellular location">
    <subcellularLocation>
        <location evidence="1 7">Nucleus</location>
    </subcellularLocation>
</comment>
<keyword evidence="6 7" id="KW-0539">Nucleus</keyword>
<keyword evidence="5 7" id="KW-0508">mRNA splicing</keyword>
<accession>A0A183NIH4</accession>
<feature type="region of interest" description="Disordered" evidence="8">
    <location>
        <begin position="1"/>
        <end position="34"/>
    </location>
</feature>
<protein>
    <recommendedName>
        <fullName evidence="7">Pre-mRNA-splicing factor SLU7</fullName>
    </recommendedName>
</protein>
<keyword evidence="10" id="KW-1185">Reference proteome</keyword>
<evidence type="ECO:0000313" key="10">
    <source>
        <dbReference type="Proteomes" id="UP000269396"/>
    </source>
</evidence>
<dbReference type="InterPro" id="IPR039974">
    <property type="entry name" value="Splicing_factor_SLU7"/>
</dbReference>
<comment type="function">
    <text evidence="7">Involved in pre-mRNA splicing.</text>
</comment>
<evidence type="ECO:0000256" key="7">
    <source>
        <dbReference type="RuleBase" id="RU367071"/>
    </source>
</evidence>
<evidence type="ECO:0000256" key="4">
    <source>
        <dbReference type="ARBA" id="ARBA00022728"/>
    </source>
</evidence>
<evidence type="ECO:0000256" key="8">
    <source>
        <dbReference type="SAM" id="MobiDB-lite"/>
    </source>
</evidence>